<comment type="caution">
    <text evidence="2">The sequence shown here is derived from an EMBL/GenBank/DDBJ whole genome shotgun (WGS) entry which is preliminary data.</text>
</comment>
<dbReference type="Pfam" id="PF00561">
    <property type="entry name" value="Abhydrolase_1"/>
    <property type="match status" value="1"/>
</dbReference>
<dbReference type="RefSeq" id="WP_203005034.1">
    <property type="nucleotide sequence ID" value="NZ_JADWYU010000230.1"/>
</dbReference>
<organism evidence="2 3">
    <name type="scientific">Frankia nepalensis</name>
    <dbReference type="NCBI Taxonomy" id="1836974"/>
    <lineage>
        <taxon>Bacteria</taxon>
        <taxon>Bacillati</taxon>
        <taxon>Actinomycetota</taxon>
        <taxon>Actinomycetes</taxon>
        <taxon>Frankiales</taxon>
        <taxon>Frankiaceae</taxon>
        <taxon>Frankia</taxon>
    </lineage>
</organism>
<dbReference type="InterPro" id="IPR000073">
    <property type="entry name" value="AB_hydrolase_1"/>
</dbReference>
<dbReference type="SUPFAM" id="SSF53474">
    <property type="entry name" value="alpha/beta-Hydrolases"/>
    <property type="match status" value="1"/>
</dbReference>
<keyword evidence="3" id="KW-1185">Reference proteome</keyword>
<evidence type="ECO:0000313" key="3">
    <source>
        <dbReference type="Proteomes" id="UP000604475"/>
    </source>
</evidence>
<keyword evidence="2" id="KW-0378">Hydrolase</keyword>
<dbReference type="GO" id="GO:0016787">
    <property type="term" value="F:hydrolase activity"/>
    <property type="evidence" value="ECO:0007669"/>
    <property type="project" value="UniProtKB-KW"/>
</dbReference>
<sequence length="270" mass="29430">MPTIHVNDTDIHYLHMRGRASEGPAPTLVCIHGLGTDSLASFYLTLAAPLAAAGVDMVFYDLRGHGNSTRPARGYRVADFVADLDGLLTALGVTSPVHLVGNSFGGTVAFGFAAKHPGRTASLVAIESEPPTEAWAKRVGELLTETKQELSRDETYQLISAQFGDHHARLSRQAYRRLEETTMAEEIPSGPMLDLVDLSRITIPVLSIVGSDGFQADDPYLLEGVLPNCRTVVIQDQDHSVLVEAHRQVRDLLLDWIFLRPLAAARRDLA</sequence>
<dbReference type="PANTHER" id="PTHR43798">
    <property type="entry name" value="MONOACYLGLYCEROL LIPASE"/>
    <property type="match status" value="1"/>
</dbReference>
<proteinExistence type="predicted"/>
<dbReference type="GO" id="GO:0016020">
    <property type="term" value="C:membrane"/>
    <property type="evidence" value="ECO:0007669"/>
    <property type="project" value="TreeGrafter"/>
</dbReference>
<dbReference type="AlphaFoldDB" id="A0A937R9D6"/>
<name>A0A937R9D6_9ACTN</name>
<gene>
    <name evidence="2" type="ORF">I7412_13055</name>
</gene>
<dbReference type="Proteomes" id="UP000604475">
    <property type="component" value="Unassembled WGS sequence"/>
</dbReference>
<accession>A0A937R9D6</accession>
<evidence type="ECO:0000259" key="1">
    <source>
        <dbReference type="Pfam" id="PF00561"/>
    </source>
</evidence>
<dbReference type="Gene3D" id="3.40.50.1820">
    <property type="entry name" value="alpha/beta hydrolase"/>
    <property type="match status" value="1"/>
</dbReference>
<feature type="domain" description="AB hydrolase-1" evidence="1">
    <location>
        <begin position="26"/>
        <end position="170"/>
    </location>
</feature>
<protein>
    <submittedName>
        <fullName evidence="2">Alpha/beta hydrolase</fullName>
    </submittedName>
</protein>
<evidence type="ECO:0000313" key="2">
    <source>
        <dbReference type="EMBL" id="MBL7628083.1"/>
    </source>
</evidence>
<dbReference type="PANTHER" id="PTHR43798:SF33">
    <property type="entry name" value="HYDROLASE, PUTATIVE (AFU_ORTHOLOGUE AFUA_2G14860)-RELATED"/>
    <property type="match status" value="1"/>
</dbReference>
<dbReference type="InterPro" id="IPR029058">
    <property type="entry name" value="AB_hydrolase_fold"/>
</dbReference>
<dbReference type="EMBL" id="JAEACQ010000169">
    <property type="protein sequence ID" value="MBL7628083.1"/>
    <property type="molecule type" value="Genomic_DNA"/>
</dbReference>
<dbReference type="InterPro" id="IPR050266">
    <property type="entry name" value="AB_hydrolase_sf"/>
</dbReference>
<dbReference type="PRINTS" id="PR00111">
    <property type="entry name" value="ABHYDROLASE"/>
</dbReference>
<reference evidence="2" key="1">
    <citation type="submission" date="2020-12" db="EMBL/GenBank/DDBJ databases">
        <title>Genomic characterization of non-nitrogen-fixing Frankia strains.</title>
        <authorList>
            <person name="Carlos-Shanley C."/>
            <person name="Guerra T."/>
            <person name="Hahn D."/>
        </authorList>
    </citation>
    <scope>NUCLEOTIDE SEQUENCE</scope>
    <source>
        <strain evidence="2">CN6</strain>
    </source>
</reference>